<feature type="compositionally biased region" description="Low complexity" evidence="1">
    <location>
        <begin position="243"/>
        <end position="270"/>
    </location>
</feature>
<feature type="compositionally biased region" description="Polar residues" evidence="1">
    <location>
        <begin position="353"/>
        <end position="365"/>
    </location>
</feature>
<protein>
    <recommendedName>
        <fullName evidence="2">Ysc84 actin-binding domain-containing protein</fullName>
    </recommendedName>
</protein>
<dbReference type="InterPro" id="IPR033643">
    <property type="entry name" value="SYLF_SH3YL1-like"/>
</dbReference>
<dbReference type="GO" id="GO:0051015">
    <property type="term" value="F:actin filament binding"/>
    <property type="evidence" value="ECO:0007669"/>
    <property type="project" value="TreeGrafter"/>
</dbReference>
<sequence>MARGVHNPFPSSLRCESKKACRILESFINPSITGSPGTEIPSKVLQNAKGLVIFTATRAGFLGSVRFGSGVMIARLDNGSWSAPSAIATAGVGFGGLVGFELTDLVFILNDARAVRTFSQMGSLTIGGNVSVATGPVGRSAEFSTGASLKGPASMFTYCKTKGLLGGVSVEAGMILERRAANRKLYNCNITADKILRGGIRPPPEVQPLMDVLYADVFYTDPQNKPRRDPHMPLYGAIEAPAALSSPSSEQQNRGLSPQSPLSDQQLQSPAVSELHAVSTQNLAELPAESPVELPSELPTEGPSNDSRNGDSRRASRQSGSPNPMSNESPAELPTEPSIEPTATHNKVEHSGAQENPSTNQIPQPNRTPPGVPATPSQDQWGVKDHSGEDNPTADPTSSLGGLPTKTPHDKGGRAEQRTSQSSATQPLPP</sequence>
<feature type="compositionally biased region" description="Polar residues" evidence="1">
    <location>
        <begin position="418"/>
        <end position="430"/>
    </location>
</feature>
<evidence type="ECO:0000313" key="3">
    <source>
        <dbReference type="EMBL" id="PLN76994.1"/>
    </source>
</evidence>
<dbReference type="OrthoDB" id="10255128at2759"/>
<evidence type="ECO:0000259" key="2">
    <source>
        <dbReference type="Pfam" id="PF04366"/>
    </source>
</evidence>
<dbReference type="GO" id="GO:0035091">
    <property type="term" value="F:phosphatidylinositol binding"/>
    <property type="evidence" value="ECO:0007669"/>
    <property type="project" value="TreeGrafter"/>
</dbReference>
<accession>A0A2J5HIW2</accession>
<organism evidence="3 4">
    <name type="scientific">Aspergillus taichungensis</name>
    <dbReference type="NCBI Taxonomy" id="482145"/>
    <lineage>
        <taxon>Eukaryota</taxon>
        <taxon>Fungi</taxon>
        <taxon>Dikarya</taxon>
        <taxon>Ascomycota</taxon>
        <taxon>Pezizomycotina</taxon>
        <taxon>Eurotiomycetes</taxon>
        <taxon>Eurotiomycetidae</taxon>
        <taxon>Eurotiales</taxon>
        <taxon>Aspergillaceae</taxon>
        <taxon>Aspergillus</taxon>
        <taxon>Aspergillus subgen. Circumdati</taxon>
    </lineage>
</organism>
<dbReference type="GO" id="GO:0030479">
    <property type="term" value="C:actin cortical patch"/>
    <property type="evidence" value="ECO:0007669"/>
    <property type="project" value="TreeGrafter"/>
</dbReference>
<name>A0A2J5HIW2_9EURO</name>
<feature type="compositionally biased region" description="Polar residues" evidence="1">
    <location>
        <begin position="317"/>
        <end position="329"/>
    </location>
</feature>
<dbReference type="GO" id="GO:0051666">
    <property type="term" value="P:actin cortical patch localization"/>
    <property type="evidence" value="ECO:0007669"/>
    <property type="project" value="TreeGrafter"/>
</dbReference>
<dbReference type="CDD" id="cd11525">
    <property type="entry name" value="SYLF_SH3YL1_like"/>
    <property type="match status" value="1"/>
</dbReference>
<feature type="region of interest" description="Disordered" evidence="1">
    <location>
        <begin position="289"/>
        <end position="430"/>
    </location>
</feature>
<keyword evidence="4" id="KW-1185">Reference proteome</keyword>
<dbReference type="PANTHER" id="PTHR15629">
    <property type="entry name" value="SH3YL1 PROTEIN"/>
    <property type="match status" value="1"/>
</dbReference>
<dbReference type="AlphaFoldDB" id="A0A2J5HIW2"/>
<feature type="compositionally biased region" description="Basic and acidic residues" evidence="1">
    <location>
        <begin position="407"/>
        <end position="417"/>
    </location>
</feature>
<feature type="region of interest" description="Disordered" evidence="1">
    <location>
        <begin position="243"/>
        <end position="274"/>
    </location>
</feature>
<feature type="domain" description="Ysc84 actin-binding" evidence="2">
    <location>
        <begin position="91"/>
        <end position="214"/>
    </location>
</feature>
<dbReference type="InterPro" id="IPR051702">
    <property type="entry name" value="SH3_domain_YSC84-like"/>
</dbReference>
<dbReference type="PANTHER" id="PTHR15629:SF2">
    <property type="entry name" value="SH3 DOMAIN-CONTAINING YSC84-LIKE PROTEIN 1"/>
    <property type="match status" value="1"/>
</dbReference>
<dbReference type="EMBL" id="KZ559605">
    <property type="protein sequence ID" value="PLN76994.1"/>
    <property type="molecule type" value="Genomic_DNA"/>
</dbReference>
<dbReference type="Pfam" id="PF04366">
    <property type="entry name" value="Ysc84"/>
    <property type="match status" value="1"/>
</dbReference>
<gene>
    <name evidence="3" type="ORF">BDW42DRAFT_177644</name>
</gene>
<evidence type="ECO:0000313" key="4">
    <source>
        <dbReference type="Proteomes" id="UP000235023"/>
    </source>
</evidence>
<dbReference type="GO" id="GO:0051017">
    <property type="term" value="P:actin filament bundle assembly"/>
    <property type="evidence" value="ECO:0007669"/>
    <property type="project" value="TreeGrafter"/>
</dbReference>
<proteinExistence type="predicted"/>
<reference evidence="4" key="1">
    <citation type="submission" date="2017-12" db="EMBL/GenBank/DDBJ databases">
        <authorList>
            <consortium name="DOE Joint Genome Institute"/>
            <person name="Mondo S.J."/>
            <person name="Kjaerbolling I."/>
            <person name="Vesth T.C."/>
            <person name="Frisvad J.C."/>
            <person name="Nybo J.L."/>
            <person name="Theobald S."/>
            <person name="Kuo A."/>
            <person name="Bowyer P."/>
            <person name="Matsuda Y."/>
            <person name="Lyhne E.K."/>
            <person name="Kogle M.E."/>
            <person name="Clum A."/>
            <person name="Lipzen A."/>
            <person name="Salamov A."/>
            <person name="Ngan C.Y."/>
            <person name="Daum C."/>
            <person name="Chiniquy J."/>
            <person name="Barry K."/>
            <person name="LaButti K."/>
            <person name="Haridas S."/>
            <person name="Simmons B.A."/>
            <person name="Magnuson J.K."/>
            <person name="Mortensen U.H."/>
            <person name="Larsen T.O."/>
            <person name="Grigoriev I.V."/>
            <person name="Baker S.E."/>
            <person name="Andersen M.R."/>
            <person name="Nordberg H.P."/>
            <person name="Cantor M.N."/>
            <person name="Hua S.X."/>
        </authorList>
    </citation>
    <scope>NUCLEOTIDE SEQUENCE [LARGE SCALE GENOMIC DNA]</scope>
    <source>
        <strain evidence="4">IBT 19404</strain>
    </source>
</reference>
<evidence type="ECO:0000256" key="1">
    <source>
        <dbReference type="SAM" id="MobiDB-lite"/>
    </source>
</evidence>
<dbReference type="Proteomes" id="UP000235023">
    <property type="component" value="Unassembled WGS sequence"/>
</dbReference>
<dbReference type="InterPro" id="IPR007461">
    <property type="entry name" value="Ysc84_actin-binding"/>
</dbReference>